<feature type="chain" id="PRO_5016794895" evidence="10">
    <location>
        <begin position="20"/>
        <end position="755"/>
    </location>
</feature>
<evidence type="ECO:0000256" key="2">
    <source>
        <dbReference type="ARBA" id="ARBA00022723"/>
    </source>
</evidence>
<evidence type="ECO:0000313" key="13">
    <source>
        <dbReference type="EMBL" id="RCH89151.1"/>
    </source>
</evidence>
<dbReference type="Gene3D" id="3.30.70.330">
    <property type="match status" value="1"/>
</dbReference>
<dbReference type="InterPro" id="IPR036443">
    <property type="entry name" value="Znf_RanBP2_sf"/>
</dbReference>
<evidence type="ECO:0000256" key="7">
    <source>
        <dbReference type="PROSITE-ProRule" id="PRU00176"/>
    </source>
</evidence>
<dbReference type="GO" id="GO:0000175">
    <property type="term" value="F:3'-5'-RNA exonuclease activity"/>
    <property type="evidence" value="ECO:0007669"/>
    <property type="project" value="InterPro"/>
</dbReference>
<keyword evidence="2" id="KW-0479">Metal-binding</keyword>
<dbReference type="InterPro" id="IPR001876">
    <property type="entry name" value="Znf_RanBP2"/>
</dbReference>
<keyword evidence="6" id="KW-0269">Exonuclease</keyword>
<dbReference type="Proteomes" id="UP000252139">
    <property type="component" value="Unassembled WGS sequence"/>
</dbReference>
<dbReference type="STRING" id="86630.A0A367JHG2"/>
<feature type="region of interest" description="Disordered" evidence="9">
    <location>
        <begin position="194"/>
        <end position="254"/>
    </location>
</feature>
<dbReference type="GO" id="GO:0003723">
    <property type="term" value="F:RNA binding"/>
    <property type="evidence" value="ECO:0007669"/>
    <property type="project" value="UniProtKB-UniRule"/>
</dbReference>
<evidence type="ECO:0000256" key="4">
    <source>
        <dbReference type="ARBA" id="ARBA00022801"/>
    </source>
</evidence>
<evidence type="ECO:0000259" key="12">
    <source>
        <dbReference type="PROSITE" id="PS50199"/>
    </source>
</evidence>
<organism evidence="13 14">
    <name type="scientific">Rhizopus azygosporus</name>
    <name type="common">Rhizopus microsporus var. azygosporus</name>
    <dbReference type="NCBI Taxonomy" id="86630"/>
    <lineage>
        <taxon>Eukaryota</taxon>
        <taxon>Fungi</taxon>
        <taxon>Fungi incertae sedis</taxon>
        <taxon>Mucoromycota</taxon>
        <taxon>Mucoromycotina</taxon>
        <taxon>Mucoromycetes</taxon>
        <taxon>Mucorales</taxon>
        <taxon>Mucorineae</taxon>
        <taxon>Rhizopodaceae</taxon>
        <taxon>Rhizopus</taxon>
    </lineage>
</organism>
<dbReference type="InterPro" id="IPR012677">
    <property type="entry name" value="Nucleotide-bd_a/b_plait_sf"/>
</dbReference>
<sequence length="755" mass="86370">MISCLSTLRSLLVLPEAATFLVGVCSNRNFMAHFTQKYLIDDEFMRWSATYQPQILTNMEMNNNIESWHNQLKTNYLQRKRNRRLDHLIFILVHTDFMHDTTRMSINIGRMSSETREARKRMIAAEVINELSLEGILMKKAHTMDNIEEVTESSNVFQSEAADRTDEQENKMDSYDLDRKRKAEEDLYEDVAYKKIQLENTNNEKEEEKEADNGVKEQKEEPKHDAVAKPEEETDTTKEEPTAAAATKRKSPPPADTIIPFDYLIVLHVEATCDENPTNPAAVQVTKENSEIIELSFVVLDAHTLETLHSRQIYVKPERTPLTSFCTEITGIRWSSLESAGTLKNAIDELDNYIKTNIEEQKKSFCFVTHGGWVLRIQLPRESRDKNVELPPYLAYCRMFDLKQEIQRWQVHHPEVSFRSTSLRDLCDLFKLNRVRDQTVGLNACFTTINIIRYLTSFRHPDVFVHPIDTNADLKQFKKEESLVIHLAGLPYEVTQGELEAWFSSNGLRPTTMWMIQPGDHSKPSISGFVVFQSHADAMRALALNGRCLGDRPIEVCPSSSRVVDAAGNMLVSFPLQAKSRHLRPGDWNCSNCGFHNFASRRYCFKCNFENPSPSPHAGTYVPHTNPYDWTCPNQTCNYHNYASRMQCKKCGAYKPGGNKLVNTMPRNSGQYSSHYAPPSSAGGPAVTGPSGYGGYTGGRPHHHITFRPGDWYCPNPACGFQNFASRQSCFRCYTPNPNQQQQQQQQQPTQQYWR</sequence>
<dbReference type="CDD" id="cd06133">
    <property type="entry name" value="ERI-1_3'hExo_like"/>
    <property type="match status" value="1"/>
</dbReference>
<accession>A0A367JHG2</accession>
<dbReference type="SUPFAM" id="SSF90209">
    <property type="entry name" value="Ran binding protein zinc finger-like"/>
    <property type="match status" value="3"/>
</dbReference>
<evidence type="ECO:0000256" key="5">
    <source>
        <dbReference type="ARBA" id="ARBA00022833"/>
    </source>
</evidence>
<dbReference type="InterPro" id="IPR013520">
    <property type="entry name" value="Ribonucl_H"/>
</dbReference>
<feature type="domain" description="RanBP2-type" evidence="12">
    <location>
        <begin position="584"/>
        <end position="613"/>
    </location>
</feature>
<evidence type="ECO:0000256" key="3">
    <source>
        <dbReference type="ARBA" id="ARBA00022771"/>
    </source>
</evidence>
<evidence type="ECO:0000256" key="10">
    <source>
        <dbReference type="SAM" id="SignalP"/>
    </source>
</evidence>
<feature type="signal peptide" evidence="10">
    <location>
        <begin position="1"/>
        <end position="19"/>
    </location>
</feature>
<evidence type="ECO:0000256" key="6">
    <source>
        <dbReference type="ARBA" id="ARBA00022839"/>
    </source>
</evidence>
<keyword evidence="10" id="KW-0732">Signal</keyword>
<dbReference type="SMART" id="SM00360">
    <property type="entry name" value="RRM"/>
    <property type="match status" value="1"/>
</dbReference>
<dbReference type="PANTHER" id="PTHR23044">
    <property type="entry name" value="3'-5' EXONUCLEASE ERI1-RELATED"/>
    <property type="match status" value="1"/>
</dbReference>
<dbReference type="Pfam" id="PF00641">
    <property type="entry name" value="Zn_ribbon_RanBP"/>
    <property type="match status" value="3"/>
</dbReference>
<reference evidence="13 14" key="1">
    <citation type="journal article" date="2018" name="G3 (Bethesda)">
        <title>Phylogenetic and Phylogenomic Definition of Rhizopus Species.</title>
        <authorList>
            <person name="Gryganskyi A.P."/>
            <person name="Golan J."/>
            <person name="Dolatabadi S."/>
            <person name="Mondo S."/>
            <person name="Robb S."/>
            <person name="Idnurm A."/>
            <person name="Muszewska A."/>
            <person name="Steczkiewicz K."/>
            <person name="Masonjones S."/>
            <person name="Liao H.L."/>
            <person name="Gajdeczka M.T."/>
            <person name="Anike F."/>
            <person name="Vuek A."/>
            <person name="Anishchenko I.M."/>
            <person name="Voigt K."/>
            <person name="de Hoog G.S."/>
            <person name="Smith M.E."/>
            <person name="Heitman J."/>
            <person name="Vilgalys R."/>
            <person name="Stajich J.E."/>
        </authorList>
    </citation>
    <scope>NUCLEOTIDE SEQUENCE [LARGE SCALE GENOMIC DNA]</scope>
    <source>
        <strain evidence="13 14">CBS 357.93</strain>
    </source>
</reference>
<keyword evidence="14" id="KW-1185">Reference proteome</keyword>
<feature type="region of interest" description="Disordered" evidence="9">
    <location>
        <begin position="670"/>
        <end position="695"/>
    </location>
</feature>
<dbReference type="EMBL" id="PJQL01001340">
    <property type="protein sequence ID" value="RCH89151.1"/>
    <property type="molecule type" value="Genomic_DNA"/>
</dbReference>
<dbReference type="PROSITE" id="PS50102">
    <property type="entry name" value="RRM"/>
    <property type="match status" value="1"/>
</dbReference>
<dbReference type="SUPFAM" id="SSF53098">
    <property type="entry name" value="Ribonuclease H-like"/>
    <property type="match status" value="1"/>
</dbReference>
<dbReference type="PANTHER" id="PTHR23044:SF61">
    <property type="entry name" value="3'-5' EXORIBONUCLEASE 1-RELATED"/>
    <property type="match status" value="1"/>
</dbReference>
<evidence type="ECO:0000256" key="1">
    <source>
        <dbReference type="ARBA" id="ARBA00022722"/>
    </source>
</evidence>
<dbReference type="Pfam" id="PF00929">
    <property type="entry name" value="RNase_T"/>
    <property type="match status" value="1"/>
</dbReference>
<dbReference type="PROSITE" id="PS50199">
    <property type="entry name" value="ZF_RANBP2_2"/>
    <property type="match status" value="3"/>
</dbReference>
<dbReference type="Gene3D" id="4.10.1060.10">
    <property type="entry name" value="Zinc finger, RanBP2-type"/>
    <property type="match status" value="3"/>
</dbReference>
<feature type="compositionally biased region" description="Basic and acidic residues" evidence="9">
    <location>
        <begin position="161"/>
        <end position="178"/>
    </location>
</feature>
<dbReference type="AlphaFoldDB" id="A0A367JHG2"/>
<dbReference type="InterPro" id="IPR051274">
    <property type="entry name" value="3-5_Exoribonuclease"/>
</dbReference>
<dbReference type="GO" id="GO:0008270">
    <property type="term" value="F:zinc ion binding"/>
    <property type="evidence" value="ECO:0007669"/>
    <property type="project" value="UniProtKB-KW"/>
</dbReference>
<dbReference type="InterPro" id="IPR036397">
    <property type="entry name" value="RNaseH_sf"/>
</dbReference>
<evidence type="ECO:0000256" key="8">
    <source>
        <dbReference type="PROSITE-ProRule" id="PRU00322"/>
    </source>
</evidence>
<evidence type="ECO:0000259" key="11">
    <source>
        <dbReference type="PROSITE" id="PS50102"/>
    </source>
</evidence>
<evidence type="ECO:0000313" key="14">
    <source>
        <dbReference type="Proteomes" id="UP000252139"/>
    </source>
</evidence>
<comment type="caution">
    <text evidence="13">The sequence shown here is derived from an EMBL/GenBank/DDBJ whole genome shotgun (WGS) entry which is preliminary data.</text>
</comment>
<dbReference type="OrthoDB" id="448399at2759"/>
<keyword evidence="7" id="KW-0694">RNA-binding</keyword>
<feature type="compositionally biased region" description="Basic and acidic residues" evidence="9">
    <location>
        <begin position="194"/>
        <end position="241"/>
    </location>
</feature>
<keyword evidence="4" id="KW-0378">Hydrolase</keyword>
<feature type="region of interest" description="Disordered" evidence="9">
    <location>
        <begin position="736"/>
        <end position="755"/>
    </location>
</feature>
<dbReference type="InterPro" id="IPR012337">
    <property type="entry name" value="RNaseH-like_sf"/>
</dbReference>
<dbReference type="InterPro" id="IPR047201">
    <property type="entry name" value="ERI-1_3'hExo-like"/>
</dbReference>
<dbReference type="Gene3D" id="3.30.420.10">
    <property type="entry name" value="Ribonuclease H-like superfamily/Ribonuclease H"/>
    <property type="match status" value="1"/>
</dbReference>
<dbReference type="InterPro" id="IPR000504">
    <property type="entry name" value="RRM_dom"/>
</dbReference>
<dbReference type="SMART" id="SM00479">
    <property type="entry name" value="EXOIII"/>
    <property type="match status" value="1"/>
</dbReference>
<protein>
    <submittedName>
        <fullName evidence="13">Zinc finger domain-containing protein</fullName>
    </submittedName>
</protein>
<evidence type="ECO:0000256" key="9">
    <source>
        <dbReference type="SAM" id="MobiDB-lite"/>
    </source>
</evidence>
<feature type="domain" description="RRM" evidence="11">
    <location>
        <begin position="483"/>
        <end position="561"/>
    </location>
</feature>
<feature type="region of interest" description="Disordered" evidence="9">
    <location>
        <begin position="152"/>
        <end position="178"/>
    </location>
</feature>
<gene>
    <name evidence="13" type="primary">TEX13A</name>
    <name evidence="13" type="ORF">CU097_008790</name>
</gene>
<feature type="domain" description="RanBP2-type" evidence="12">
    <location>
        <begin position="708"/>
        <end position="739"/>
    </location>
</feature>
<keyword evidence="5" id="KW-0862">Zinc</keyword>
<feature type="domain" description="RanBP2-type" evidence="12">
    <location>
        <begin position="626"/>
        <end position="657"/>
    </location>
</feature>
<keyword evidence="1" id="KW-0540">Nuclease</keyword>
<dbReference type="InterPro" id="IPR035979">
    <property type="entry name" value="RBD_domain_sf"/>
</dbReference>
<dbReference type="SMART" id="SM00547">
    <property type="entry name" value="ZnF_RBZ"/>
    <property type="match status" value="3"/>
</dbReference>
<dbReference type="SUPFAM" id="SSF54928">
    <property type="entry name" value="RNA-binding domain, RBD"/>
    <property type="match status" value="1"/>
</dbReference>
<proteinExistence type="predicted"/>
<dbReference type="PROSITE" id="PS01358">
    <property type="entry name" value="ZF_RANBP2_1"/>
    <property type="match status" value="3"/>
</dbReference>
<keyword evidence="3 8" id="KW-0863">Zinc-finger</keyword>
<name>A0A367JHG2_RHIAZ</name>
<dbReference type="Pfam" id="PF00076">
    <property type="entry name" value="RRM_1"/>
    <property type="match status" value="1"/>
</dbReference>